<organism evidence="11 12">
    <name type="scientific">Saitoella complicata (strain BCRC 22490 / CBS 7301 / JCM 7358 / NBRC 10748 / NRRL Y-17804)</name>
    <dbReference type="NCBI Taxonomy" id="698492"/>
    <lineage>
        <taxon>Eukaryota</taxon>
        <taxon>Fungi</taxon>
        <taxon>Dikarya</taxon>
        <taxon>Ascomycota</taxon>
        <taxon>Taphrinomycotina</taxon>
        <taxon>Taphrinomycotina incertae sedis</taxon>
        <taxon>Saitoella</taxon>
    </lineage>
</organism>
<comment type="function">
    <text evidence="1 9">Required for assembly of cytochrome c oxidase (complex IV).</text>
</comment>
<protein>
    <recommendedName>
        <fullName evidence="9">Cytochrome c oxidase assembly factor 3</fullName>
    </recommendedName>
</protein>
<dbReference type="AlphaFoldDB" id="A0A0E9NP37"/>
<evidence type="ECO:0000259" key="10">
    <source>
        <dbReference type="Pfam" id="PF09813"/>
    </source>
</evidence>
<dbReference type="EMBL" id="BACD03000046">
    <property type="protein sequence ID" value="GAO51431.1"/>
    <property type="molecule type" value="Genomic_DNA"/>
</dbReference>
<evidence type="ECO:0000256" key="9">
    <source>
        <dbReference type="RuleBase" id="RU367056"/>
    </source>
</evidence>
<evidence type="ECO:0000256" key="6">
    <source>
        <dbReference type="ARBA" id="ARBA00022989"/>
    </source>
</evidence>
<evidence type="ECO:0000313" key="12">
    <source>
        <dbReference type="Proteomes" id="UP000033140"/>
    </source>
</evidence>
<dbReference type="GO" id="GO:0033617">
    <property type="term" value="P:mitochondrial respiratory chain complex IV assembly"/>
    <property type="evidence" value="ECO:0007669"/>
    <property type="project" value="UniProtKB-UniRule"/>
</dbReference>
<comment type="caution">
    <text evidence="9">Lacks conserved residue(s) required for the propagation of feature annotation.</text>
</comment>
<keyword evidence="6 9" id="KW-1133">Transmembrane helix</keyword>
<evidence type="ECO:0000256" key="1">
    <source>
        <dbReference type="ARBA" id="ARBA00003064"/>
    </source>
</evidence>
<dbReference type="Proteomes" id="UP000033140">
    <property type="component" value="Unassembled WGS sequence"/>
</dbReference>
<reference evidence="11 12" key="3">
    <citation type="journal article" date="2015" name="Genome Announc.">
        <title>Draft Genome Sequence of the Archiascomycetous Yeast Saitoella complicata.</title>
        <authorList>
            <person name="Yamauchi K."/>
            <person name="Kondo S."/>
            <person name="Hamamoto M."/>
            <person name="Takahashi Y."/>
            <person name="Ogura Y."/>
            <person name="Hayashi T."/>
            <person name="Nishida H."/>
        </authorList>
    </citation>
    <scope>NUCLEOTIDE SEQUENCE [LARGE SCALE GENOMIC DNA]</scope>
    <source>
        <strain evidence="11 12">NRRL Y-17804</strain>
    </source>
</reference>
<keyword evidence="12" id="KW-1185">Reference proteome</keyword>
<sequence>MTSNKILPPKHQRLYAQDQSSAVLMRNARKPYVMGNLITGGVLLAFVASAYWYSIKAVSQDDFSDVPLPAGAVTAEAVMLLGLCLLRLLVICDDSGFDMTFMGVPALGI</sequence>
<comment type="subcellular location">
    <subcellularLocation>
        <location evidence="2">Mitochondrion membrane</location>
        <topology evidence="2">Single-pass membrane protein</topology>
    </subcellularLocation>
</comment>
<dbReference type="InterPro" id="IPR041752">
    <property type="entry name" value="Coa3"/>
</dbReference>
<keyword evidence="7 9" id="KW-0496">Mitochondrion</keyword>
<evidence type="ECO:0000313" key="11">
    <source>
        <dbReference type="EMBL" id="GAO51431.1"/>
    </source>
</evidence>
<keyword evidence="8 9" id="KW-0472">Membrane</keyword>
<evidence type="ECO:0000256" key="3">
    <source>
        <dbReference type="ARBA" id="ARBA00007035"/>
    </source>
</evidence>
<evidence type="ECO:0000256" key="4">
    <source>
        <dbReference type="ARBA" id="ARBA00011351"/>
    </source>
</evidence>
<keyword evidence="9" id="KW-0999">Mitochondrion inner membrane</keyword>
<reference evidence="11 12" key="1">
    <citation type="journal article" date="2011" name="J. Gen. Appl. Microbiol.">
        <title>Draft genome sequencing of the enigmatic yeast Saitoella complicata.</title>
        <authorList>
            <person name="Nishida H."/>
            <person name="Hamamoto M."/>
            <person name="Sugiyama J."/>
        </authorList>
    </citation>
    <scope>NUCLEOTIDE SEQUENCE [LARGE SCALE GENOMIC DNA]</scope>
    <source>
        <strain evidence="11 12">NRRL Y-17804</strain>
    </source>
</reference>
<keyword evidence="5 9" id="KW-0812">Transmembrane</keyword>
<dbReference type="InterPro" id="IPR018628">
    <property type="entry name" value="Coa3_CC"/>
</dbReference>
<dbReference type="Pfam" id="PF09813">
    <property type="entry name" value="Coa3_cc"/>
    <property type="match status" value="1"/>
</dbReference>
<feature type="transmembrane region" description="Helical" evidence="9">
    <location>
        <begin position="73"/>
        <end position="92"/>
    </location>
</feature>
<feature type="domain" description="Cytochrome c oxidase assembly factor 3 mitochondrial coiled-coil" evidence="10">
    <location>
        <begin position="26"/>
        <end position="65"/>
    </location>
</feature>
<proteinExistence type="inferred from homology"/>
<evidence type="ECO:0000256" key="8">
    <source>
        <dbReference type="ARBA" id="ARBA00023136"/>
    </source>
</evidence>
<gene>
    <name evidence="11" type="ORF">G7K_5532-t1</name>
</gene>
<name>A0A0E9NP37_SAICN</name>
<evidence type="ECO:0000256" key="5">
    <source>
        <dbReference type="ARBA" id="ARBA00022692"/>
    </source>
</evidence>
<evidence type="ECO:0000256" key="2">
    <source>
        <dbReference type="ARBA" id="ARBA00004304"/>
    </source>
</evidence>
<reference evidence="11 12" key="2">
    <citation type="journal article" date="2014" name="J. Gen. Appl. Microbiol.">
        <title>The early diverging ascomycetous budding yeast Saitoella complicata has three histone deacetylases belonging to the Clr6, Hos2, and Rpd3 lineages.</title>
        <authorList>
            <person name="Nishida H."/>
            <person name="Matsumoto T."/>
            <person name="Kondo S."/>
            <person name="Hamamoto M."/>
            <person name="Yoshikawa H."/>
        </authorList>
    </citation>
    <scope>NUCLEOTIDE SEQUENCE [LARGE SCALE GENOMIC DNA]</scope>
    <source>
        <strain evidence="11 12">NRRL Y-17804</strain>
    </source>
</reference>
<comment type="similarity">
    <text evidence="3 9">Belongs to the COA3 family.</text>
</comment>
<dbReference type="PANTHER" id="PTHR15642:SF3">
    <property type="entry name" value="CYTOCHROME C OXIDASE ASSEMBLY FACTOR 3 HOMOLOG, MITOCHONDRIAL"/>
    <property type="match status" value="1"/>
</dbReference>
<accession>A0A0E9NP37</accession>
<comment type="subunit">
    <text evidence="4 9">Component of 250-400 kDa complexes called cytochrome oxidase assembly intermediates or COA complexes.</text>
</comment>
<comment type="caution">
    <text evidence="11">The sequence shown here is derived from an EMBL/GenBank/DDBJ whole genome shotgun (WGS) entry which is preliminary data.</text>
</comment>
<feature type="transmembrane region" description="Helical" evidence="9">
    <location>
        <begin position="33"/>
        <end position="53"/>
    </location>
</feature>
<dbReference type="GO" id="GO:0005743">
    <property type="term" value="C:mitochondrial inner membrane"/>
    <property type="evidence" value="ECO:0007669"/>
    <property type="project" value="UniProtKB-UniRule"/>
</dbReference>
<dbReference type="PANTHER" id="PTHR15642">
    <property type="entry name" value="CYTOCHROME C OXIDASE ASSEMBLY FACTOR 3, MITOCHONDRIAL"/>
    <property type="match status" value="1"/>
</dbReference>
<evidence type="ECO:0000256" key="7">
    <source>
        <dbReference type="ARBA" id="ARBA00023128"/>
    </source>
</evidence>
<dbReference type="STRING" id="698492.A0A0E9NP37"/>